<dbReference type="InterPro" id="IPR050194">
    <property type="entry name" value="Glycosyltransferase_grp1"/>
</dbReference>
<dbReference type="PATRIC" id="fig|754476.3.peg.1409"/>
<dbReference type="EMBL" id="CP003390">
    <property type="protein sequence ID" value="AFI84255.1"/>
    <property type="molecule type" value="Genomic_DNA"/>
</dbReference>
<reference evidence="1 2" key="2">
    <citation type="journal article" date="2013" name="Int. J. Syst. Evol. Microbiol.">
        <title>Methylophaga nitratireducenticrescens sp. nov. and Methylophaga frappieri sp. nov., isolated from the biofilm of the methanol-fed denitrification system treating the seawater at the Montreal Biodome.</title>
        <authorList>
            <person name="Villeneuve C."/>
            <person name="Martineau C."/>
            <person name="Mauffrey F."/>
            <person name="Villemur R."/>
        </authorList>
    </citation>
    <scope>NUCLEOTIDE SEQUENCE [LARGE SCALE GENOMIC DNA]</scope>
    <source>
        <strain evidence="1 2">JAM1</strain>
    </source>
</reference>
<protein>
    <submittedName>
        <fullName evidence="1">Glycosyltransferase</fullName>
    </submittedName>
</protein>
<name>I1XIN6_METNJ</name>
<gene>
    <name evidence="1" type="ordered locus">Q7A_1425</name>
</gene>
<dbReference type="HOGENOM" id="CLU_009583_14_2_6"/>
<dbReference type="AlphaFoldDB" id="I1XIN6"/>
<dbReference type="OrthoDB" id="4611853at2"/>
<dbReference type="eggNOG" id="COG0438">
    <property type="taxonomic scope" value="Bacteria"/>
</dbReference>
<dbReference type="RefSeq" id="WP_014706628.1">
    <property type="nucleotide sequence ID" value="NC_017857.3"/>
</dbReference>
<evidence type="ECO:0000313" key="2">
    <source>
        <dbReference type="Proteomes" id="UP000009144"/>
    </source>
</evidence>
<reference evidence="1 2" key="1">
    <citation type="journal article" date="2012" name="J. Bacteriol.">
        <title>Complete genome sequences of Methylophaga sp. strain JAM1 and Methylophaga sp. strain JAM7.</title>
        <authorList>
            <person name="Villeneuve C."/>
            <person name="Martineau C."/>
            <person name="Mauffrey F."/>
            <person name="Villemur R."/>
        </authorList>
    </citation>
    <scope>NUCLEOTIDE SEQUENCE [LARGE SCALE GENOMIC DNA]</scope>
    <source>
        <strain evidence="1 2">JAM1</strain>
    </source>
</reference>
<evidence type="ECO:0000313" key="1">
    <source>
        <dbReference type="EMBL" id="AFI84255.1"/>
    </source>
</evidence>
<proteinExistence type="predicted"/>
<sequence length="401" mass="45071">MNLAYLTTEYPAVSHTFIRREIIELEKRGHNVQRFSIRQASKCIDEQDIIEQQKTIYLLTSNKLKMLLTTFFLFLKSPVRSFNTLKKLFLFSRRSERGHIRHIAYFVEACVLLKYLLDNNLKHIHVHFGTNATAVAYAVRLLSGKKITYSFTIHGPDEFDAPIGLSLKEKAIEASFVVAISNYCASQVKRWIPVSSWPKVQVVGCTVDSYFMGDESVDYADTKTFICVGRLSAQKGHFILIDALEILINEGIECQLVLAGDGELRGEIEAYITQKKLDKYVTITGWVTGNDVRNLILSARAMVLPSFAEGLPVVIMESFILNRPVITTHIAGIPELVKNGENGWLITPNDSVQLAEVMSKSLNMTADELLEMGKRGYSAVTSNHLVSTEIPKLERALATIH</sequence>
<keyword evidence="2" id="KW-1185">Reference proteome</keyword>
<dbReference type="CDD" id="cd03801">
    <property type="entry name" value="GT4_PimA-like"/>
    <property type="match status" value="1"/>
</dbReference>
<dbReference type="PANTHER" id="PTHR45947">
    <property type="entry name" value="SULFOQUINOVOSYL TRANSFERASE SQD2"/>
    <property type="match status" value="1"/>
</dbReference>
<organism evidence="1 2">
    <name type="scientific">Methylophaga nitratireducenticrescens</name>
    <dbReference type="NCBI Taxonomy" id="754476"/>
    <lineage>
        <taxon>Bacteria</taxon>
        <taxon>Pseudomonadati</taxon>
        <taxon>Pseudomonadota</taxon>
        <taxon>Gammaproteobacteria</taxon>
        <taxon>Thiotrichales</taxon>
        <taxon>Piscirickettsiaceae</taxon>
        <taxon>Methylophaga</taxon>
    </lineage>
</organism>
<dbReference type="PANTHER" id="PTHR45947:SF15">
    <property type="entry name" value="TEICHURONIC ACID BIOSYNTHESIS GLYCOSYLTRANSFERASE TUAC-RELATED"/>
    <property type="match status" value="1"/>
</dbReference>
<dbReference type="Gene3D" id="3.40.50.2000">
    <property type="entry name" value="Glycogen Phosphorylase B"/>
    <property type="match status" value="2"/>
</dbReference>
<dbReference type="GO" id="GO:0016757">
    <property type="term" value="F:glycosyltransferase activity"/>
    <property type="evidence" value="ECO:0007669"/>
    <property type="project" value="TreeGrafter"/>
</dbReference>
<dbReference type="STRING" id="754476.Q7A_1425"/>
<dbReference type="KEGG" id="mej:Q7A_1425"/>
<dbReference type="Pfam" id="PF13692">
    <property type="entry name" value="Glyco_trans_1_4"/>
    <property type="match status" value="1"/>
</dbReference>
<dbReference type="Proteomes" id="UP000009144">
    <property type="component" value="Chromosome"/>
</dbReference>
<dbReference type="SUPFAM" id="SSF53756">
    <property type="entry name" value="UDP-Glycosyltransferase/glycogen phosphorylase"/>
    <property type="match status" value="1"/>
</dbReference>
<accession>I1XIN6</accession>